<organism evidence="8 9">
    <name type="scientific">Liparis tanakae</name>
    <name type="common">Tanaka's snailfish</name>
    <dbReference type="NCBI Taxonomy" id="230148"/>
    <lineage>
        <taxon>Eukaryota</taxon>
        <taxon>Metazoa</taxon>
        <taxon>Chordata</taxon>
        <taxon>Craniata</taxon>
        <taxon>Vertebrata</taxon>
        <taxon>Euteleostomi</taxon>
        <taxon>Actinopterygii</taxon>
        <taxon>Neopterygii</taxon>
        <taxon>Teleostei</taxon>
        <taxon>Neoteleostei</taxon>
        <taxon>Acanthomorphata</taxon>
        <taxon>Eupercaria</taxon>
        <taxon>Perciformes</taxon>
        <taxon>Cottioidei</taxon>
        <taxon>Cottales</taxon>
        <taxon>Liparidae</taxon>
        <taxon>Liparis</taxon>
    </lineage>
</organism>
<dbReference type="InterPro" id="IPR056182">
    <property type="entry name" value="UPA_SH3BP4"/>
</dbReference>
<keyword evidence="2 4" id="KW-0728">SH3 domain</keyword>
<feature type="domain" description="SH3" evidence="6">
    <location>
        <begin position="360"/>
        <end position="430"/>
    </location>
</feature>
<dbReference type="Pfam" id="PF23637">
    <property type="entry name" value="SH3BP4_C"/>
    <property type="match status" value="1"/>
</dbReference>
<dbReference type="PROSITE" id="PS50002">
    <property type="entry name" value="SH3"/>
    <property type="match status" value="1"/>
</dbReference>
<dbReference type="GO" id="GO:0005737">
    <property type="term" value="C:cytoplasm"/>
    <property type="evidence" value="ECO:0007669"/>
    <property type="project" value="TreeGrafter"/>
</dbReference>
<dbReference type="InterPro" id="IPR001452">
    <property type="entry name" value="SH3_domain"/>
</dbReference>
<feature type="region of interest" description="Disordered" evidence="5">
    <location>
        <begin position="36"/>
        <end position="79"/>
    </location>
</feature>
<evidence type="ECO:0000259" key="7">
    <source>
        <dbReference type="PROSITE" id="PS51145"/>
    </source>
</evidence>
<protein>
    <submittedName>
        <fullName evidence="8">Metastasis-associated in colon cancer protein 1</fullName>
    </submittedName>
</protein>
<keyword evidence="3" id="KW-0539">Nucleus</keyword>
<dbReference type="Proteomes" id="UP000314294">
    <property type="component" value="Unassembled WGS sequence"/>
</dbReference>
<reference evidence="8 9" key="1">
    <citation type="submission" date="2019-03" db="EMBL/GenBank/DDBJ databases">
        <title>First draft genome of Liparis tanakae, snailfish: a comprehensive survey of snailfish specific genes.</title>
        <authorList>
            <person name="Kim W."/>
            <person name="Song I."/>
            <person name="Jeong J.-H."/>
            <person name="Kim D."/>
            <person name="Kim S."/>
            <person name="Ryu S."/>
            <person name="Song J.Y."/>
            <person name="Lee S.K."/>
        </authorList>
    </citation>
    <scope>NUCLEOTIDE SEQUENCE [LARGE SCALE GENOMIC DNA]</scope>
    <source>
        <tissue evidence="8">Muscle</tissue>
    </source>
</reference>
<evidence type="ECO:0000256" key="1">
    <source>
        <dbReference type="ARBA" id="ARBA00004123"/>
    </source>
</evidence>
<dbReference type="EMBL" id="SRLO01000074">
    <property type="protein sequence ID" value="TNN78394.1"/>
    <property type="molecule type" value="Genomic_DNA"/>
</dbReference>
<comment type="caution">
    <text evidence="8">The sequence shown here is derived from an EMBL/GenBank/DDBJ whole genome shotgun (WGS) entry which is preliminary data.</text>
</comment>
<evidence type="ECO:0000256" key="3">
    <source>
        <dbReference type="ARBA" id="ARBA00023242"/>
    </source>
</evidence>
<evidence type="ECO:0000256" key="4">
    <source>
        <dbReference type="PROSITE-ProRule" id="PRU00192"/>
    </source>
</evidence>
<dbReference type="Pfam" id="PF23640">
    <property type="entry name" value="UPA_SH3BP4"/>
    <property type="match status" value="1"/>
</dbReference>
<feature type="compositionally biased region" description="Polar residues" evidence="5">
    <location>
        <begin position="57"/>
        <end position="77"/>
    </location>
</feature>
<evidence type="ECO:0000256" key="5">
    <source>
        <dbReference type="SAM" id="MobiDB-lite"/>
    </source>
</evidence>
<dbReference type="Gene3D" id="2.60.220.30">
    <property type="match status" value="1"/>
</dbReference>
<dbReference type="PANTHER" id="PTHR15603:SF1">
    <property type="entry name" value="METASTASIS-ASSOCIATED IN COLON CANCER PROTEIN 1"/>
    <property type="match status" value="1"/>
</dbReference>
<dbReference type="GO" id="GO:0005634">
    <property type="term" value="C:nucleus"/>
    <property type="evidence" value="ECO:0007669"/>
    <property type="project" value="UniProtKB-SubCell"/>
</dbReference>
<dbReference type="OrthoDB" id="10000126at2759"/>
<name>A0A4Z2ILQ7_9TELE</name>
<keyword evidence="9" id="KW-1185">Reference proteome</keyword>
<dbReference type="InterPro" id="IPR056183">
    <property type="entry name" value="DEATH_SH3BP4"/>
</dbReference>
<dbReference type="FunFam" id="2.60.220.30:FF:000016">
    <property type="entry name" value="MET transcriptional regulator MACC1"/>
    <property type="match status" value="1"/>
</dbReference>
<dbReference type="CDD" id="cd01670">
    <property type="entry name" value="Death"/>
    <property type="match status" value="1"/>
</dbReference>
<comment type="subcellular location">
    <subcellularLocation>
        <location evidence="1">Nucleus</location>
    </subcellularLocation>
</comment>
<dbReference type="InterPro" id="IPR000906">
    <property type="entry name" value="ZU5_dom"/>
</dbReference>
<dbReference type="PROSITE" id="PS51145">
    <property type="entry name" value="ZU5"/>
    <property type="match status" value="1"/>
</dbReference>
<gene>
    <name evidence="8" type="primary">MACC1</name>
    <name evidence="8" type="ORF">EYF80_011378</name>
</gene>
<feature type="compositionally biased region" description="Basic and acidic residues" evidence="5">
    <location>
        <begin position="42"/>
        <end position="55"/>
    </location>
</feature>
<dbReference type="InterPro" id="IPR056181">
    <property type="entry name" value="SH3BP4_C"/>
</dbReference>
<dbReference type="AlphaFoldDB" id="A0A4Z2ILQ7"/>
<dbReference type="PANTHER" id="PTHR15603">
    <property type="entry name" value="SH3 DOMAIN-CONTAINING PROTEIN"/>
    <property type="match status" value="1"/>
</dbReference>
<evidence type="ECO:0000256" key="2">
    <source>
        <dbReference type="ARBA" id="ARBA00022443"/>
    </source>
</evidence>
<feature type="domain" description="ZU5" evidence="7">
    <location>
        <begin position="170"/>
        <end position="276"/>
    </location>
</feature>
<proteinExistence type="predicted"/>
<feature type="region of interest" description="Disordered" evidence="5">
    <location>
        <begin position="311"/>
        <end position="333"/>
    </location>
</feature>
<dbReference type="Pfam" id="PF24094">
    <property type="entry name" value="DEATH_SH3BP4"/>
    <property type="match status" value="1"/>
</dbReference>
<sequence>MFADDMAAGRVRSFRRVGSLMRSRSEGTLIDLDDTVSASSNRNDDIVHSSTDRHISNVKQNNTNPNNDDVISTSSDEGNVGNYLENKHNAIDRCRSASDILDDLERKVPKQESSFKPPGPVLNPDFEWLKNDREAYKMAWLSHRQLTRSCLDLNLMSQSPGWAQTQATDFQVICKVGHTGGSVQLPSSENSIHIPEGHVPPGEVQEVTLKAVLDPPPGLNNNYMTTMSPLLEVVLSNINIKECVSLEMKLAGEVKSDPLSQVMTTVVGLVSNKREGPYTKLWGKHGFKPDQLNNLHVGMSLTGSMFKIKPEDEQKEAPSPPAAPIRSEKRVPRPIEMARSSPIPEESVPDFPKFTDRPVNLQCYAVALKSVLRQPRVDYLLEYFKGDTVALLSRETVRSVGNSKVKEWYIGFLRGRTGLVHCKNVKLISTDQVIDFTGIQVSTEVLLDHITLPFKKLTYMYSAIQTLVTEHITSWRGLADALGYGKMSLDTITRTQAETQAEKVACVLEKLKEDCHAERSKKKFLHELMVALLKMDSVTLVAQLIQNTVILSTAVELGARWRELAEKMGKLSSAQIADYEAPHRGKSKDVGAQSMWKPAYDFLYSWCLRYGDSYRDMIQDLHLVLDKMKNPTTRQWRQLTGALITANCLDIFRASAYPNS</sequence>
<evidence type="ECO:0000313" key="8">
    <source>
        <dbReference type="EMBL" id="TNN78394.1"/>
    </source>
</evidence>
<evidence type="ECO:0000313" key="9">
    <source>
        <dbReference type="Proteomes" id="UP000314294"/>
    </source>
</evidence>
<evidence type="ECO:0000259" key="6">
    <source>
        <dbReference type="PROSITE" id="PS50002"/>
    </source>
</evidence>
<accession>A0A4Z2ILQ7</accession>